<keyword evidence="4" id="KW-1185">Reference proteome</keyword>
<name>A0ABT0BBL2_9SPHN</name>
<gene>
    <name evidence="3" type="ORF">MTR62_05680</name>
</gene>
<dbReference type="RefSeq" id="WP_244017863.1">
    <property type="nucleotide sequence ID" value="NZ_JALHLF010000013.1"/>
</dbReference>
<feature type="signal peptide" evidence="2">
    <location>
        <begin position="1"/>
        <end position="19"/>
    </location>
</feature>
<proteinExistence type="predicted"/>
<dbReference type="Proteomes" id="UP001162881">
    <property type="component" value="Unassembled WGS sequence"/>
</dbReference>
<keyword evidence="2" id="KW-0732">Signal</keyword>
<dbReference type="PROSITE" id="PS51257">
    <property type="entry name" value="PROKAR_LIPOPROTEIN"/>
    <property type="match status" value="1"/>
</dbReference>
<feature type="chain" id="PRO_5045366131" description="Lipoprotein" evidence="2">
    <location>
        <begin position="20"/>
        <end position="106"/>
    </location>
</feature>
<protein>
    <recommendedName>
        <fullName evidence="5">Lipoprotein</fullName>
    </recommendedName>
</protein>
<evidence type="ECO:0000256" key="1">
    <source>
        <dbReference type="SAM" id="Coils"/>
    </source>
</evidence>
<accession>A0ABT0BBL2</accession>
<reference evidence="3" key="1">
    <citation type="submission" date="2022-03" db="EMBL/GenBank/DDBJ databases">
        <title>Identification of a novel bacterium isolated from mangrove sediments.</title>
        <authorList>
            <person name="Pan X."/>
        </authorList>
    </citation>
    <scope>NUCLEOTIDE SEQUENCE</scope>
    <source>
        <strain evidence="3">B1949</strain>
    </source>
</reference>
<sequence>MPLSRFPARRLAAPLLALAASALLGGCVGTVTKVATAPVRVVGKGVDLATTSQSEADENRGRKMRKRLDTLERQYKRERKACQKGDQAACDAARADYARIEDLRGD</sequence>
<evidence type="ECO:0000256" key="2">
    <source>
        <dbReference type="SAM" id="SignalP"/>
    </source>
</evidence>
<comment type="caution">
    <text evidence="3">The sequence shown here is derived from an EMBL/GenBank/DDBJ whole genome shotgun (WGS) entry which is preliminary data.</text>
</comment>
<evidence type="ECO:0000313" key="4">
    <source>
        <dbReference type="Proteomes" id="UP001162881"/>
    </source>
</evidence>
<evidence type="ECO:0008006" key="5">
    <source>
        <dbReference type="Google" id="ProtNLM"/>
    </source>
</evidence>
<keyword evidence="1" id="KW-0175">Coiled coil</keyword>
<feature type="coiled-coil region" evidence="1">
    <location>
        <begin position="54"/>
        <end position="81"/>
    </location>
</feature>
<dbReference type="EMBL" id="JALHLF010000013">
    <property type="protein sequence ID" value="MCJ2182189.1"/>
    <property type="molecule type" value="Genomic_DNA"/>
</dbReference>
<organism evidence="3 4">
    <name type="scientific">Novosphingobium organovorum</name>
    <dbReference type="NCBI Taxonomy" id="2930092"/>
    <lineage>
        <taxon>Bacteria</taxon>
        <taxon>Pseudomonadati</taxon>
        <taxon>Pseudomonadota</taxon>
        <taxon>Alphaproteobacteria</taxon>
        <taxon>Sphingomonadales</taxon>
        <taxon>Sphingomonadaceae</taxon>
        <taxon>Novosphingobium</taxon>
    </lineage>
</organism>
<evidence type="ECO:0000313" key="3">
    <source>
        <dbReference type="EMBL" id="MCJ2182189.1"/>
    </source>
</evidence>